<dbReference type="Proteomes" id="UP000276215">
    <property type="component" value="Unassembled WGS sequence"/>
</dbReference>
<reference evidence="1 2" key="1">
    <citation type="journal article" date="2018" name="Nat. Ecol. Evol.">
        <title>Pezizomycetes genomes reveal the molecular basis of ectomycorrhizal truffle lifestyle.</title>
        <authorList>
            <person name="Murat C."/>
            <person name="Payen T."/>
            <person name="Noel B."/>
            <person name="Kuo A."/>
            <person name="Morin E."/>
            <person name="Chen J."/>
            <person name="Kohler A."/>
            <person name="Krizsan K."/>
            <person name="Balestrini R."/>
            <person name="Da Silva C."/>
            <person name="Montanini B."/>
            <person name="Hainaut M."/>
            <person name="Levati E."/>
            <person name="Barry K.W."/>
            <person name="Belfiori B."/>
            <person name="Cichocki N."/>
            <person name="Clum A."/>
            <person name="Dockter R.B."/>
            <person name="Fauchery L."/>
            <person name="Guy J."/>
            <person name="Iotti M."/>
            <person name="Le Tacon F."/>
            <person name="Lindquist E.A."/>
            <person name="Lipzen A."/>
            <person name="Malagnac F."/>
            <person name="Mello A."/>
            <person name="Molinier V."/>
            <person name="Miyauchi S."/>
            <person name="Poulain J."/>
            <person name="Riccioni C."/>
            <person name="Rubini A."/>
            <person name="Sitrit Y."/>
            <person name="Splivallo R."/>
            <person name="Traeger S."/>
            <person name="Wang M."/>
            <person name="Zifcakova L."/>
            <person name="Wipf D."/>
            <person name="Zambonelli A."/>
            <person name="Paolocci F."/>
            <person name="Nowrousian M."/>
            <person name="Ottonello S."/>
            <person name="Baldrian P."/>
            <person name="Spatafora J.W."/>
            <person name="Henrissat B."/>
            <person name="Nagy L.G."/>
            <person name="Aury J.M."/>
            <person name="Wincker P."/>
            <person name="Grigoriev I.V."/>
            <person name="Bonfante P."/>
            <person name="Martin F.M."/>
        </authorList>
    </citation>
    <scope>NUCLEOTIDE SEQUENCE [LARGE SCALE GENOMIC DNA]</scope>
    <source>
        <strain evidence="1 2">120613-1</strain>
    </source>
</reference>
<keyword evidence="2" id="KW-1185">Reference proteome</keyword>
<gene>
    <name evidence="1" type="ORF">L873DRAFT_1673115</name>
</gene>
<proteinExistence type="predicted"/>
<accession>A0A3N4JW90</accession>
<dbReference type="InterPro" id="IPR036465">
    <property type="entry name" value="vWFA_dom_sf"/>
</dbReference>
<dbReference type="EMBL" id="ML120367">
    <property type="protein sequence ID" value="RPB02620.1"/>
    <property type="molecule type" value="Genomic_DNA"/>
</dbReference>
<evidence type="ECO:0000313" key="1">
    <source>
        <dbReference type="EMBL" id="RPB02620.1"/>
    </source>
</evidence>
<evidence type="ECO:0008006" key="3">
    <source>
        <dbReference type="Google" id="ProtNLM"/>
    </source>
</evidence>
<organism evidence="1 2">
    <name type="scientific">Choiromyces venosus 120613-1</name>
    <dbReference type="NCBI Taxonomy" id="1336337"/>
    <lineage>
        <taxon>Eukaryota</taxon>
        <taxon>Fungi</taxon>
        <taxon>Dikarya</taxon>
        <taxon>Ascomycota</taxon>
        <taxon>Pezizomycotina</taxon>
        <taxon>Pezizomycetes</taxon>
        <taxon>Pezizales</taxon>
        <taxon>Tuberaceae</taxon>
        <taxon>Choiromyces</taxon>
    </lineage>
</organism>
<dbReference type="PANTHER" id="PTHR34706">
    <property type="entry name" value="SLR1338 PROTEIN"/>
    <property type="match status" value="1"/>
</dbReference>
<sequence>MDETAAARYGSEESCRRRLEFFLNTQKKGVAHFYQNPQDPTGFNLSNEVARASRLVKSVIRDKLLGDDPQIKELAKDLAVLALYDMAILIDDSESMTYEENGQRIEILKGVLNIINDIYRHAAEPQTGIRAIRFMNNYNDQDRFLGNPYKLIEGHYFGGTTKIGTELHKRILKPLVLGTSAMKKPLLVMVITDGAIEGEKKGLLEKVIINCVNKLNNERPMGADSVAFQFSCIGDDEGARKVLQDLDDHKVVGDYVDCQKGVSHAMITLPNKGSFNIRSK</sequence>
<dbReference type="OrthoDB" id="2142040at2759"/>
<protein>
    <recommendedName>
        <fullName evidence="3">VWFA domain-containing protein</fullName>
    </recommendedName>
</protein>
<dbReference type="AlphaFoldDB" id="A0A3N4JW90"/>
<evidence type="ECO:0000313" key="2">
    <source>
        <dbReference type="Proteomes" id="UP000276215"/>
    </source>
</evidence>
<dbReference type="PANTHER" id="PTHR34706:SF1">
    <property type="entry name" value="VWFA DOMAIN-CONTAINING PROTEIN"/>
    <property type="match status" value="1"/>
</dbReference>
<dbReference type="SUPFAM" id="SSF53300">
    <property type="entry name" value="vWA-like"/>
    <property type="match status" value="1"/>
</dbReference>
<name>A0A3N4JW90_9PEZI</name>